<dbReference type="RefSeq" id="WP_038558233.1">
    <property type="nucleotide sequence ID" value="NZ_CP008876.1"/>
</dbReference>
<evidence type="ECO:0000313" key="3">
    <source>
        <dbReference type="Proteomes" id="UP000027980"/>
    </source>
</evidence>
<accession>A0A075LGZ1</accession>
<proteinExistence type="predicted"/>
<sequence>MKIAIVTDSLTNLREEDLQRYPFIYYAHLNVVVDDKSYIDLKEITNDQLFRFIDEGASYSSSLPSPEVFVTLYEKLLAEYDAIISLHCTENVSGTVNSARIARDSIEGAKEKITVIDSNTASIGVENIVIKVCELMEQGKSLDELLKVIEYYRTHGQLYLTINDLTTLVRTGRISKTASRIGNLLHIKPIIGFENVKLEVMGKVRTKKRLLKWMLERLRHDIEESGKQVVRITHVNSIDLATELKHAMETCGDRVEVFISNEISSVMAIHFGRGGVGASWMPANYSV</sequence>
<gene>
    <name evidence="2" type="ORF">GZ22_02210</name>
</gene>
<dbReference type="PANTHER" id="PTHR33434">
    <property type="entry name" value="DEGV DOMAIN-CONTAINING PROTEIN DR_1986-RELATED"/>
    <property type="match status" value="1"/>
</dbReference>
<dbReference type="Pfam" id="PF02645">
    <property type="entry name" value="DegV"/>
    <property type="match status" value="1"/>
</dbReference>
<keyword evidence="1" id="KW-0446">Lipid-binding</keyword>
<dbReference type="PANTHER" id="PTHR33434:SF2">
    <property type="entry name" value="FATTY ACID-BINDING PROTEIN TM_1468"/>
    <property type="match status" value="1"/>
</dbReference>
<dbReference type="HOGENOM" id="CLU_048251_4_1_9"/>
<name>A0A075LGZ1_9BACI</name>
<dbReference type="InterPro" id="IPR043168">
    <property type="entry name" value="DegV_C"/>
</dbReference>
<dbReference type="EMBL" id="CP008876">
    <property type="protein sequence ID" value="AIF65576.1"/>
    <property type="molecule type" value="Genomic_DNA"/>
</dbReference>
<dbReference type="Proteomes" id="UP000027980">
    <property type="component" value="Chromosome"/>
</dbReference>
<dbReference type="GO" id="GO:0008289">
    <property type="term" value="F:lipid binding"/>
    <property type="evidence" value="ECO:0007669"/>
    <property type="project" value="UniProtKB-KW"/>
</dbReference>
<dbReference type="GeneID" id="34222235"/>
<dbReference type="Gene3D" id="3.40.50.10170">
    <property type="match status" value="1"/>
</dbReference>
<dbReference type="InterPro" id="IPR050270">
    <property type="entry name" value="DegV_domain_contain"/>
</dbReference>
<protein>
    <submittedName>
        <fullName evidence="2">6-phosphogluconate dehydratase</fullName>
    </submittedName>
</protein>
<dbReference type="OrthoDB" id="1638652at2"/>
<dbReference type="AlphaFoldDB" id="A0A075LGZ1"/>
<evidence type="ECO:0000256" key="1">
    <source>
        <dbReference type="ARBA" id="ARBA00023121"/>
    </source>
</evidence>
<dbReference type="Gene3D" id="3.30.1180.10">
    <property type="match status" value="1"/>
</dbReference>
<dbReference type="InterPro" id="IPR003797">
    <property type="entry name" value="DegV"/>
</dbReference>
<dbReference type="KEGG" id="tap:GZ22_02210"/>
<organism evidence="2 3">
    <name type="scientific">Terribacillus saccharophilus</name>
    <dbReference type="NCBI Taxonomy" id="361277"/>
    <lineage>
        <taxon>Bacteria</taxon>
        <taxon>Bacillati</taxon>
        <taxon>Bacillota</taxon>
        <taxon>Bacilli</taxon>
        <taxon>Bacillales</taxon>
        <taxon>Bacillaceae</taxon>
        <taxon>Terribacillus</taxon>
    </lineage>
</organism>
<dbReference type="NCBIfam" id="TIGR00762">
    <property type="entry name" value="DegV"/>
    <property type="match status" value="1"/>
</dbReference>
<evidence type="ECO:0000313" key="2">
    <source>
        <dbReference type="EMBL" id="AIF65576.1"/>
    </source>
</evidence>
<dbReference type="PROSITE" id="PS51482">
    <property type="entry name" value="DEGV"/>
    <property type="match status" value="1"/>
</dbReference>
<dbReference type="SUPFAM" id="SSF82549">
    <property type="entry name" value="DAK1/DegV-like"/>
    <property type="match status" value="1"/>
</dbReference>
<reference evidence="2 3" key="1">
    <citation type="submission" date="2014-07" db="EMBL/GenBank/DDBJ databases">
        <title>Complete genome sequence of a moderately halophilic bacterium Terribacillus aidingensis MP602, isolated from Cryptomeria fortunei in Tianmu mountain in China.</title>
        <authorList>
            <person name="Wang Y."/>
            <person name="Lu P."/>
            <person name="Zhang L."/>
        </authorList>
    </citation>
    <scope>NUCLEOTIDE SEQUENCE [LARGE SCALE GENOMIC DNA]</scope>
    <source>
        <strain evidence="2 3">MP602</strain>
    </source>
</reference>